<dbReference type="GO" id="GO:0005681">
    <property type="term" value="C:spliceosomal complex"/>
    <property type="evidence" value="ECO:0007669"/>
    <property type="project" value="UniProtKB-KW"/>
</dbReference>
<feature type="region of interest" description="Disordered" evidence="9">
    <location>
        <begin position="390"/>
        <end position="410"/>
    </location>
</feature>
<comment type="similarity">
    <text evidence="1">Belongs to the RBM48 family.</text>
</comment>
<organism evidence="11 12">
    <name type="scientific">Paralvinella palmiformis</name>
    <dbReference type="NCBI Taxonomy" id="53620"/>
    <lineage>
        <taxon>Eukaryota</taxon>
        <taxon>Metazoa</taxon>
        <taxon>Spiralia</taxon>
        <taxon>Lophotrochozoa</taxon>
        <taxon>Annelida</taxon>
        <taxon>Polychaeta</taxon>
        <taxon>Sedentaria</taxon>
        <taxon>Canalipalpata</taxon>
        <taxon>Terebellida</taxon>
        <taxon>Terebelliformia</taxon>
        <taxon>Alvinellidae</taxon>
        <taxon>Paralvinella</taxon>
    </lineage>
</organism>
<dbReference type="InterPro" id="IPR034264">
    <property type="entry name" value="RBM48_RRM"/>
</dbReference>
<keyword evidence="12" id="KW-1185">Reference proteome</keyword>
<evidence type="ECO:0000259" key="10">
    <source>
        <dbReference type="PROSITE" id="PS50102"/>
    </source>
</evidence>
<dbReference type="GO" id="GO:0003723">
    <property type="term" value="F:RNA binding"/>
    <property type="evidence" value="ECO:0007669"/>
    <property type="project" value="UniProtKB-UniRule"/>
</dbReference>
<dbReference type="PANTHER" id="PTHR20957:SF0">
    <property type="entry name" value="RNA-BINDING PROTEIN 48"/>
    <property type="match status" value="1"/>
</dbReference>
<feature type="region of interest" description="Disordered" evidence="9">
    <location>
        <begin position="143"/>
        <end position="181"/>
    </location>
</feature>
<dbReference type="PROSITE" id="PS50102">
    <property type="entry name" value="RRM"/>
    <property type="match status" value="1"/>
</dbReference>
<keyword evidence="5 8" id="KW-0694">RNA-binding</keyword>
<dbReference type="GO" id="GO:0005654">
    <property type="term" value="C:nucleoplasm"/>
    <property type="evidence" value="ECO:0007669"/>
    <property type="project" value="TreeGrafter"/>
</dbReference>
<dbReference type="InterPro" id="IPR039599">
    <property type="entry name" value="RBM48"/>
</dbReference>
<name>A0AAD9N1Z4_9ANNE</name>
<keyword evidence="6" id="KW-0508">mRNA splicing</keyword>
<evidence type="ECO:0000256" key="7">
    <source>
        <dbReference type="ARBA" id="ARBA00035004"/>
    </source>
</evidence>
<dbReference type="SUPFAM" id="SSF54928">
    <property type="entry name" value="RNA-binding domain, RBD"/>
    <property type="match status" value="1"/>
</dbReference>
<proteinExistence type="inferred from homology"/>
<dbReference type="AlphaFoldDB" id="A0AAD9N1Z4"/>
<feature type="compositionally biased region" description="Basic and acidic residues" evidence="9">
    <location>
        <begin position="400"/>
        <end position="409"/>
    </location>
</feature>
<evidence type="ECO:0000256" key="9">
    <source>
        <dbReference type="SAM" id="MobiDB-lite"/>
    </source>
</evidence>
<reference evidence="11" key="1">
    <citation type="journal article" date="2023" name="Mol. Biol. Evol.">
        <title>Third-Generation Sequencing Reveals the Adaptive Role of the Epigenome in Three Deep-Sea Polychaetes.</title>
        <authorList>
            <person name="Perez M."/>
            <person name="Aroh O."/>
            <person name="Sun Y."/>
            <person name="Lan Y."/>
            <person name="Juniper S.K."/>
            <person name="Young C.R."/>
            <person name="Angers B."/>
            <person name="Qian P.Y."/>
        </authorList>
    </citation>
    <scope>NUCLEOTIDE SEQUENCE</scope>
    <source>
        <strain evidence="11">P08H-3</strain>
    </source>
</reference>
<feature type="domain" description="RRM" evidence="10">
    <location>
        <begin position="40"/>
        <end position="118"/>
    </location>
</feature>
<dbReference type="EMBL" id="JAODUP010000369">
    <property type="protein sequence ID" value="KAK2151269.1"/>
    <property type="molecule type" value="Genomic_DNA"/>
</dbReference>
<dbReference type="InterPro" id="IPR035979">
    <property type="entry name" value="RBD_domain_sf"/>
</dbReference>
<dbReference type="GO" id="GO:0006397">
    <property type="term" value="P:mRNA processing"/>
    <property type="evidence" value="ECO:0007669"/>
    <property type="project" value="UniProtKB-KW"/>
</dbReference>
<comment type="caution">
    <text evidence="11">The sequence shown here is derived from an EMBL/GenBank/DDBJ whole genome shotgun (WGS) entry which is preliminary data.</text>
</comment>
<dbReference type="GO" id="GO:0008380">
    <property type="term" value="P:RNA splicing"/>
    <property type="evidence" value="ECO:0007669"/>
    <property type="project" value="UniProtKB-KW"/>
</dbReference>
<evidence type="ECO:0000313" key="11">
    <source>
        <dbReference type="EMBL" id="KAK2151269.1"/>
    </source>
</evidence>
<gene>
    <name evidence="11" type="ORF">LSH36_369g03021</name>
</gene>
<dbReference type="FunFam" id="3.30.70.330:FF:000424">
    <property type="entry name" value="RNA-binding protein 48 isoform X4"/>
    <property type="match status" value="1"/>
</dbReference>
<evidence type="ECO:0000256" key="3">
    <source>
        <dbReference type="ARBA" id="ARBA00022664"/>
    </source>
</evidence>
<evidence type="ECO:0000256" key="1">
    <source>
        <dbReference type="ARBA" id="ARBA00006938"/>
    </source>
</evidence>
<evidence type="ECO:0000256" key="5">
    <source>
        <dbReference type="ARBA" id="ARBA00022884"/>
    </source>
</evidence>
<accession>A0AAD9N1Z4</accession>
<evidence type="ECO:0000256" key="2">
    <source>
        <dbReference type="ARBA" id="ARBA00015189"/>
    </source>
</evidence>
<keyword evidence="4" id="KW-0747">Spliceosome</keyword>
<dbReference type="CDD" id="cd12442">
    <property type="entry name" value="RRM_RBM48"/>
    <property type="match status" value="1"/>
</dbReference>
<sequence length="446" mass="51707">MTASMKKHHLRDELCLTRARYREGRQLKAVKVYTINQESQYLLIQGVPALGTKDDLLRTFSKHGRILEDRVLDEYPAEEFTEVYLIKYERIQSARVAKRKMDDTSFYGGVLHVCYAPEYETVQETRSKLQERRWAVSRRLKQLEAERQKQKPVPTMKEIDEQNDADSHTSKQRIESHTEDTQQFTCNQMSSGVPDFNPSALDIHQWPARPPSVSHGSQFVQEDRTRYPSLPHPSTNQYFYPPLPLPPPPQNMFPWQRPPTRPRFDHARVPSAHATLPPWIDQEQSSHEFIATIGQQSATDTMEQNKQCFTENTTAIKKWDTTAEQTSSTPNNTEPTVIKSYECKGAKPRFVPHQVTKKRICTFNKEDFRRSIKDAVNESLRRNAFILDDVSTGPHLPPAQERKRQEFRNSDVCNKSLESTVTSIRNKVKQFSASLIPRQVKRQKLS</sequence>
<keyword evidence="3" id="KW-0507">mRNA processing</keyword>
<dbReference type="Gene3D" id="3.30.70.330">
    <property type="match status" value="1"/>
</dbReference>
<evidence type="ECO:0000256" key="4">
    <source>
        <dbReference type="ARBA" id="ARBA00022728"/>
    </source>
</evidence>
<comment type="function">
    <text evidence="7">As a component of the minor spliceosome, involved in the splicing of U12-type introns in pre-mRNAs.</text>
</comment>
<protein>
    <recommendedName>
        <fullName evidence="2">RNA-binding protein 48</fullName>
    </recommendedName>
</protein>
<dbReference type="InterPro" id="IPR000504">
    <property type="entry name" value="RRM_dom"/>
</dbReference>
<dbReference type="InterPro" id="IPR012677">
    <property type="entry name" value="Nucleotide-bd_a/b_plait_sf"/>
</dbReference>
<evidence type="ECO:0000256" key="8">
    <source>
        <dbReference type="PROSITE-ProRule" id="PRU00176"/>
    </source>
</evidence>
<dbReference type="Proteomes" id="UP001208570">
    <property type="component" value="Unassembled WGS sequence"/>
</dbReference>
<dbReference type="PANTHER" id="PTHR20957">
    <property type="entry name" value="RNA-BINDING PROTEIN 48"/>
    <property type="match status" value="1"/>
</dbReference>
<evidence type="ECO:0000313" key="12">
    <source>
        <dbReference type="Proteomes" id="UP001208570"/>
    </source>
</evidence>
<evidence type="ECO:0000256" key="6">
    <source>
        <dbReference type="ARBA" id="ARBA00023187"/>
    </source>
</evidence>
<feature type="compositionally biased region" description="Basic and acidic residues" evidence="9">
    <location>
        <begin position="157"/>
        <end position="180"/>
    </location>
</feature>